<protein>
    <submittedName>
        <fullName evidence="2">Uncharacterized protein</fullName>
    </submittedName>
</protein>
<reference evidence="3" key="1">
    <citation type="journal article" date="2017" name="Front. Plant Sci.">
        <title>Climate Clever Clovers: New Paradigm to Reduce the Environmental Footprint of Ruminants by Breeding Low Methanogenic Forages Utilizing Haplotype Variation.</title>
        <authorList>
            <person name="Kaur P."/>
            <person name="Appels R."/>
            <person name="Bayer P.E."/>
            <person name="Keeble-Gagnere G."/>
            <person name="Wang J."/>
            <person name="Hirakawa H."/>
            <person name="Shirasawa K."/>
            <person name="Vercoe P."/>
            <person name="Stefanova K."/>
            <person name="Durmic Z."/>
            <person name="Nichols P."/>
            <person name="Revell C."/>
            <person name="Isobe S.N."/>
            <person name="Edwards D."/>
            <person name="Erskine W."/>
        </authorList>
    </citation>
    <scope>NUCLEOTIDE SEQUENCE [LARGE SCALE GENOMIC DNA]</scope>
    <source>
        <strain evidence="3">cv. Daliak</strain>
    </source>
</reference>
<gene>
    <name evidence="2" type="ORF">TSUD_59850</name>
</gene>
<name>A0A2Z6P5N7_TRISU</name>
<evidence type="ECO:0000313" key="3">
    <source>
        <dbReference type="Proteomes" id="UP000242715"/>
    </source>
</evidence>
<dbReference type="EMBL" id="DF973741">
    <property type="protein sequence ID" value="GAU39029.1"/>
    <property type="molecule type" value="Genomic_DNA"/>
</dbReference>
<proteinExistence type="predicted"/>
<sequence length="80" mass="9160">MVFGKRKISQTDQTSSHTHESQDAVDDEVSQTQILQLVENHKETAKPPLAQEVIYTGVTRKNPRGAKNWTCKHCKNYYKS</sequence>
<accession>A0A2Z6P5N7</accession>
<evidence type="ECO:0000313" key="2">
    <source>
        <dbReference type="EMBL" id="GAU39029.1"/>
    </source>
</evidence>
<feature type="region of interest" description="Disordered" evidence="1">
    <location>
        <begin position="1"/>
        <end position="29"/>
    </location>
</feature>
<organism evidence="2 3">
    <name type="scientific">Trifolium subterraneum</name>
    <name type="common">Subterranean clover</name>
    <dbReference type="NCBI Taxonomy" id="3900"/>
    <lineage>
        <taxon>Eukaryota</taxon>
        <taxon>Viridiplantae</taxon>
        <taxon>Streptophyta</taxon>
        <taxon>Embryophyta</taxon>
        <taxon>Tracheophyta</taxon>
        <taxon>Spermatophyta</taxon>
        <taxon>Magnoliopsida</taxon>
        <taxon>eudicotyledons</taxon>
        <taxon>Gunneridae</taxon>
        <taxon>Pentapetalae</taxon>
        <taxon>rosids</taxon>
        <taxon>fabids</taxon>
        <taxon>Fabales</taxon>
        <taxon>Fabaceae</taxon>
        <taxon>Papilionoideae</taxon>
        <taxon>50 kb inversion clade</taxon>
        <taxon>NPAAA clade</taxon>
        <taxon>Hologalegina</taxon>
        <taxon>IRL clade</taxon>
        <taxon>Trifolieae</taxon>
        <taxon>Trifolium</taxon>
    </lineage>
</organism>
<evidence type="ECO:0000256" key="1">
    <source>
        <dbReference type="SAM" id="MobiDB-lite"/>
    </source>
</evidence>
<dbReference type="AlphaFoldDB" id="A0A2Z6P5N7"/>
<dbReference type="Proteomes" id="UP000242715">
    <property type="component" value="Unassembled WGS sequence"/>
</dbReference>
<keyword evidence="3" id="KW-1185">Reference proteome</keyword>